<dbReference type="Gene3D" id="3.30.450.40">
    <property type="match status" value="2"/>
</dbReference>
<dbReference type="SUPFAM" id="SSF81606">
    <property type="entry name" value="PP2C-like"/>
    <property type="match status" value="1"/>
</dbReference>
<evidence type="ECO:0000256" key="11">
    <source>
        <dbReference type="ARBA" id="ARBA00023211"/>
    </source>
</evidence>
<dbReference type="Pfam" id="PF07228">
    <property type="entry name" value="SpoIIE"/>
    <property type="match status" value="1"/>
</dbReference>
<protein>
    <recommendedName>
        <fullName evidence="1">protein-serine/threonine phosphatase</fullName>
        <ecNumber evidence="1">3.1.3.16</ecNumber>
    </recommendedName>
    <alternativeName>
        <fullName evidence="15">Protein-serine/threonine phosphatase</fullName>
    </alternativeName>
    <alternativeName>
        <fullName evidence="14">Serine/threonine-protein kinase</fullName>
    </alternativeName>
</protein>
<dbReference type="InterPro" id="IPR003018">
    <property type="entry name" value="GAF"/>
</dbReference>
<dbReference type="InterPro" id="IPR036890">
    <property type="entry name" value="HATPase_C_sf"/>
</dbReference>
<dbReference type="InterPro" id="IPR001610">
    <property type="entry name" value="PAC"/>
</dbReference>
<evidence type="ECO:0000313" key="17">
    <source>
        <dbReference type="EMBL" id="AXI80434.1"/>
    </source>
</evidence>
<evidence type="ECO:0000256" key="10">
    <source>
        <dbReference type="ARBA" id="ARBA00022912"/>
    </source>
</evidence>
<dbReference type="RefSeq" id="WP_114914594.1">
    <property type="nucleotide sequence ID" value="NZ_CP031264.1"/>
</dbReference>
<dbReference type="SUPFAM" id="SSF55874">
    <property type="entry name" value="ATPase domain of HSP90 chaperone/DNA topoisomerase II/histidine kinase"/>
    <property type="match status" value="1"/>
</dbReference>
<dbReference type="PROSITE" id="PS50113">
    <property type="entry name" value="PAC"/>
    <property type="match status" value="1"/>
</dbReference>
<dbReference type="CDD" id="cd00130">
    <property type="entry name" value="PAS"/>
    <property type="match status" value="1"/>
</dbReference>
<dbReference type="GO" id="GO:0005524">
    <property type="term" value="F:ATP binding"/>
    <property type="evidence" value="ECO:0007669"/>
    <property type="project" value="UniProtKB-KW"/>
</dbReference>
<evidence type="ECO:0000256" key="4">
    <source>
        <dbReference type="ARBA" id="ARBA00022723"/>
    </source>
</evidence>
<dbReference type="InterPro" id="IPR001932">
    <property type="entry name" value="PPM-type_phosphatase-like_dom"/>
</dbReference>
<evidence type="ECO:0000256" key="7">
    <source>
        <dbReference type="ARBA" id="ARBA00022801"/>
    </source>
</evidence>
<name>A0A345T379_9ACTN</name>
<keyword evidence="7" id="KW-0378">Hydrolase</keyword>
<dbReference type="GO" id="GO:0046872">
    <property type="term" value="F:metal ion binding"/>
    <property type="evidence" value="ECO:0007669"/>
    <property type="project" value="UniProtKB-KW"/>
</dbReference>
<dbReference type="CDD" id="cd16936">
    <property type="entry name" value="HATPase_RsbW-like"/>
    <property type="match status" value="1"/>
</dbReference>
<evidence type="ECO:0000256" key="9">
    <source>
        <dbReference type="ARBA" id="ARBA00022842"/>
    </source>
</evidence>
<evidence type="ECO:0000256" key="3">
    <source>
        <dbReference type="ARBA" id="ARBA00022679"/>
    </source>
</evidence>
<dbReference type="PANTHER" id="PTHR43156:SF2">
    <property type="entry name" value="STAGE II SPORULATION PROTEIN E"/>
    <property type="match status" value="1"/>
</dbReference>
<dbReference type="InterPro" id="IPR003594">
    <property type="entry name" value="HATPase_dom"/>
</dbReference>
<keyword evidence="5" id="KW-0547">Nucleotide-binding</keyword>
<dbReference type="SMART" id="SM00086">
    <property type="entry name" value="PAC"/>
    <property type="match status" value="1"/>
</dbReference>
<evidence type="ECO:0000256" key="12">
    <source>
        <dbReference type="ARBA" id="ARBA00047761"/>
    </source>
</evidence>
<keyword evidence="6" id="KW-0418">Kinase</keyword>
<evidence type="ECO:0000256" key="5">
    <source>
        <dbReference type="ARBA" id="ARBA00022741"/>
    </source>
</evidence>
<dbReference type="EMBL" id="CP031264">
    <property type="protein sequence ID" value="AXI80434.1"/>
    <property type="molecule type" value="Genomic_DNA"/>
</dbReference>
<dbReference type="InterPro" id="IPR000014">
    <property type="entry name" value="PAS"/>
</dbReference>
<dbReference type="InterPro" id="IPR052016">
    <property type="entry name" value="Bact_Sigma-Reg"/>
</dbReference>
<evidence type="ECO:0000256" key="8">
    <source>
        <dbReference type="ARBA" id="ARBA00022840"/>
    </source>
</evidence>
<keyword evidence="11" id="KW-0464">Manganese</keyword>
<dbReference type="Gene3D" id="3.30.565.10">
    <property type="entry name" value="Histidine kinase-like ATPase, C-terminal domain"/>
    <property type="match status" value="1"/>
</dbReference>
<dbReference type="GO" id="GO:0004722">
    <property type="term" value="F:protein serine/threonine phosphatase activity"/>
    <property type="evidence" value="ECO:0007669"/>
    <property type="project" value="UniProtKB-EC"/>
</dbReference>
<comment type="catalytic activity">
    <reaction evidence="12">
        <text>O-phospho-L-seryl-[protein] + H2O = L-seryl-[protein] + phosphate</text>
        <dbReference type="Rhea" id="RHEA:20629"/>
        <dbReference type="Rhea" id="RHEA-COMP:9863"/>
        <dbReference type="Rhea" id="RHEA-COMP:11604"/>
        <dbReference type="ChEBI" id="CHEBI:15377"/>
        <dbReference type="ChEBI" id="CHEBI:29999"/>
        <dbReference type="ChEBI" id="CHEBI:43474"/>
        <dbReference type="ChEBI" id="CHEBI:83421"/>
        <dbReference type="EC" id="3.1.3.16"/>
    </reaction>
</comment>
<keyword evidence="4" id="KW-0479">Metal-binding</keyword>
<evidence type="ECO:0000256" key="6">
    <source>
        <dbReference type="ARBA" id="ARBA00022777"/>
    </source>
</evidence>
<keyword evidence="10" id="KW-0904">Protein phosphatase</keyword>
<accession>A0A345T379</accession>
<keyword evidence="9" id="KW-0460">Magnesium</keyword>
<reference evidence="18" key="1">
    <citation type="submission" date="2018-07" db="EMBL/GenBank/DDBJ databases">
        <title>Streptacidiphilus bronchialis DSM 106435 chromosome.</title>
        <authorList>
            <person name="Batra D."/>
            <person name="Gulvik C.A."/>
        </authorList>
    </citation>
    <scope>NUCLEOTIDE SEQUENCE [LARGE SCALE GENOMIC DNA]</scope>
    <source>
        <strain evidence="18">DSM 106435</strain>
    </source>
</reference>
<keyword evidence="2" id="KW-0597">Phosphoprotein</keyword>
<keyword evidence="8" id="KW-0067">ATP-binding</keyword>
<keyword evidence="18" id="KW-1185">Reference proteome</keyword>
<evidence type="ECO:0000256" key="15">
    <source>
        <dbReference type="ARBA" id="ARBA00081350"/>
    </source>
</evidence>
<evidence type="ECO:0000256" key="1">
    <source>
        <dbReference type="ARBA" id="ARBA00013081"/>
    </source>
</evidence>
<dbReference type="PANTHER" id="PTHR43156">
    <property type="entry name" value="STAGE II SPORULATION PROTEIN E-RELATED"/>
    <property type="match status" value="1"/>
</dbReference>
<dbReference type="FunFam" id="3.60.40.10:FF:000005">
    <property type="entry name" value="Serine/threonine protein phosphatase"/>
    <property type="match status" value="1"/>
</dbReference>
<organism evidence="17 18">
    <name type="scientific">Peterkaempfera bronchialis</name>
    <dbReference type="NCBI Taxonomy" id="2126346"/>
    <lineage>
        <taxon>Bacteria</taxon>
        <taxon>Bacillati</taxon>
        <taxon>Actinomycetota</taxon>
        <taxon>Actinomycetes</taxon>
        <taxon>Kitasatosporales</taxon>
        <taxon>Streptomycetaceae</taxon>
        <taxon>Peterkaempfera</taxon>
    </lineage>
</organism>
<evidence type="ECO:0000256" key="14">
    <source>
        <dbReference type="ARBA" id="ARBA00075117"/>
    </source>
</evidence>
<dbReference type="SUPFAM" id="SSF55781">
    <property type="entry name" value="GAF domain-like"/>
    <property type="match status" value="2"/>
</dbReference>
<evidence type="ECO:0000256" key="13">
    <source>
        <dbReference type="ARBA" id="ARBA00056274"/>
    </source>
</evidence>
<dbReference type="Gene3D" id="2.10.70.100">
    <property type="match status" value="1"/>
</dbReference>
<dbReference type="Pfam" id="PF08447">
    <property type="entry name" value="PAS_3"/>
    <property type="match status" value="1"/>
</dbReference>
<dbReference type="InterPro" id="IPR013655">
    <property type="entry name" value="PAS_fold_3"/>
</dbReference>
<comment type="function">
    <text evidence="13">Primarily acts as an independent SigF regulator that is sensitive to the osmosensory signal, mediating the cross talk of PknD with the SigF regulon. Possesses both phosphatase and kinase activities. The kinase domain functions as a classic anti-sigma factor-like kinase to phosphorylate the anti-anti-sigma factor domain at the canonical regulatory site, and the phosphatase domain antagonizes this activity.</text>
</comment>
<feature type="domain" description="PAC" evidence="16">
    <location>
        <begin position="240"/>
        <end position="292"/>
    </location>
</feature>
<dbReference type="Pfam" id="PF13581">
    <property type="entry name" value="HATPase_c_2"/>
    <property type="match status" value="1"/>
</dbReference>
<sequence length="831" mass="88150">MAVEETKRRGTRTLRADLALRLIEAGPDSAIPLRALIEQVLVSTGATLATVYATRERADELTLVEEAGVPRALYGLRRTYPVPGRSPLSAAHASGRPLWLASEDAVGDLHEPMLSDDGVSLAVLPLDGDGRSRGCLLVVDECPEGFDAEYRQVLNLFADRIAAHRTLPAPGRTARGNGVGNFSLTLTTGHLEVDARVLELFGLAAAEFDGQVETLLALAVPEDLPALMSTLDPGRRAVGRDLEFRIRRRTGELAWLRMRSEVSLGTEGCPTRLLGTVADASHLRPGVDDTARVQRLAATLATAVTVQDVGRAVVSAIRHPLGAARVALAELEAERLVVTMLDPPEPDAWPDLWRSEWRSEWPDAPVRAMPTLEAALREGRASVWPAGAPLEPALAGVGPGGLALLPLPSAGRVVGACLVGWAEPHEVSADERTLLTATATLAGQALDRARTLDAEHELVATLQRSLLPRRLPELPGGTAVARYLPAAAGLEVGGDWYDVIPLTDGRVALVIGDVQGHNAGAATLMGQMRTAIRAYAVEGHPADVVVSHANRLLVGMGTDLFATCCYVVVDMEEGAAWCARAGHIPPVLRLPDGTTEVVVAEGGPPLGVDGDAYYPVTPLALTPGTVLVLTTDGLVESRTLTLDDGLARLCEVLGRTEPGDVELVADALLGGTKRRDDDVAVLLLRYDGMGSLPVRSGWTVWRLPEAVSHARRFVARTLASWGLAEERDTALLVVSELVTNALVHTQGPVRLDLTHVADRLRIAVTDASPRSPFKPTGIGWEATGGRGILLVEAVSAAFGSLPMGGGKQVWSELAVRARDPQPGAGVTRRQP</sequence>
<dbReference type="Gene3D" id="3.30.450.20">
    <property type="entry name" value="PAS domain"/>
    <property type="match status" value="1"/>
</dbReference>
<dbReference type="Gene3D" id="3.60.40.10">
    <property type="entry name" value="PPM-type phosphatase domain"/>
    <property type="match status" value="1"/>
</dbReference>
<evidence type="ECO:0000313" key="18">
    <source>
        <dbReference type="Proteomes" id="UP000249340"/>
    </source>
</evidence>
<dbReference type="SMART" id="SM00331">
    <property type="entry name" value="PP2C_SIG"/>
    <property type="match status" value="1"/>
</dbReference>
<proteinExistence type="predicted"/>
<dbReference type="GO" id="GO:0016301">
    <property type="term" value="F:kinase activity"/>
    <property type="evidence" value="ECO:0007669"/>
    <property type="project" value="UniProtKB-KW"/>
</dbReference>
<dbReference type="InterPro" id="IPR035965">
    <property type="entry name" value="PAS-like_dom_sf"/>
</dbReference>
<dbReference type="Proteomes" id="UP000249340">
    <property type="component" value="Chromosome"/>
</dbReference>
<dbReference type="InterPro" id="IPR000700">
    <property type="entry name" value="PAS-assoc_C"/>
</dbReference>
<dbReference type="AlphaFoldDB" id="A0A345T379"/>
<gene>
    <name evidence="17" type="ORF">C7M71_026560</name>
</gene>
<dbReference type="SUPFAM" id="SSF55785">
    <property type="entry name" value="PYP-like sensor domain (PAS domain)"/>
    <property type="match status" value="1"/>
</dbReference>
<dbReference type="InterPro" id="IPR029016">
    <property type="entry name" value="GAF-like_dom_sf"/>
</dbReference>
<dbReference type="InterPro" id="IPR036457">
    <property type="entry name" value="PPM-type-like_dom_sf"/>
</dbReference>
<dbReference type="EC" id="3.1.3.16" evidence="1"/>
<dbReference type="KEGG" id="stri:C7M71_026560"/>
<dbReference type="SMART" id="SM00065">
    <property type="entry name" value="GAF"/>
    <property type="match status" value="1"/>
</dbReference>
<keyword evidence="3" id="KW-0808">Transferase</keyword>
<evidence type="ECO:0000256" key="2">
    <source>
        <dbReference type="ARBA" id="ARBA00022553"/>
    </source>
</evidence>
<evidence type="ECO:0000259" key="16">
    <source>
        <dbReference type="PROSITE" id="PS50113"/>
    </source>
</evidence>
<dbReference type="OrthoDB" id="3916157at2"/>